<organism evidence="1 2">
    <name type="scientific">Ceratopteris richardii</name>
    <name type="common">Triangle waterfern</name>
    <dbReference type="NCBI Taxonomy" id="49495"/>
    <lineage>
        <taxon>Eukaryota</taxon>
        <taxon>Viridiplantae</taxon>
        <taxon>Streptophyta</taxon>
        <taxon>Embryophyta</taxon>
        <taxon>Tracheophyta</taxon>
        <taxon>Polypodiopsida</taxon>
        <taxon>Polypodiidae</taxon>
        <taxon>Polypodiales</taxon>
        <taxon>Pteridineae</taxon>
        <taxon>Pteridaceae</taxon>
        <taxon>Parkerioideae</taxon>
        <taxon>Ceratopteris</taxon>
    </lineage>
</organism>
<name>A0A8T2RWT1_CERRI</name>
<dbReference type="Proteomes" id="UP000825935">
    <property type="component" value="Chromosome 24"/>
</dbReference>
<dbReference type="InterPro" id="IPR036249">
    <property type="entry name" value="Thioredoxin-like_sf"/>
</dbReference>
<dbReference type="Pfam" id="PF04134">
    <property type="entry name" value="DCC1-like"/>
    <property type="match status" value="1"/>
</dbReference>
<evidence type="ECO:0000313" key="2">
    <source>
        <dbReference type="Proteomes" id="UP000825935"/>
    </source>
</evidence>
<sequence length="239" mass="27248">MPRVCSTMLRPQFLQTSSRMAASLRSGVGIAPPAQLWGEPMRSCMRSSFPHSPFAPARKCLRRGSESRDSLCVQALESKSVPRLEDTNPVTYDDATDKWSVKMLYDGDCPLCMREVDMLRERNRIYRAIKFVDISAPDYSPEENAGVDFATAMGRIHAILPDGTILYDIMAFKKLYEEVGLGWVYAFTRNQPLAKIADAIYSIWARYRLPITGRPPLVQILEERKRKEEECSRDNCRVD</sequence>
<evidence type="ECO:0000313" key="1">
    <source>
        <dbReference type="EMBL" id="KAH7300822.1"/>
    </source>
</evidence>
<dbReference type="OrthoDB" id="441708at2759"/>
<dbReference type="EMBL" id="CM035429">
    <property type="protein sequence ID" value="KAH7300822.1"/>
    <property type="molecule type" value="Genomic_DNA"/>
</dbReference>
<protein>
    <recommendedName>
        <fullName evidence="3">Thiol-disulfide oxidoreductase DCC</fullName>
    </recommendedName>
</protein>
<evidence type="ECO:0008006" key="3">
    <source>
        <dbReference type="Google" id="ProtNLM"/>
    </source>
</evidence>
<dbReference type="AlphaFoldDB" id="A0A8T2RWT1"/>
<dbReference type="SUPFAM" id="SSF52833">
    <property type="entry name" value="Thioredoxin-like"/>
    <property type="match status" value="1"/>
</dbReference>
<accession>A0A8T2RWT1</accession>
<reference evidence="1" key="1">
    <citation type="submission" date="2021-08" db="EMBL/GenBank/DDBJ databases">
        <title>WGS assembly of Ceratopteris richardii.</title>
        <authorList>
            <person name="Marchant D.B."/>
            <person name="Chen G."/>
            <person name="Jenkins J."/>
            <person name="Shu S."/>
            <person name="Leebens-Mack J."/>
            <person name="Grimwood J."/>
            <person name="Schmutz J."/>
            <person name="Soltis P."/>
            <person name="Soltis D."/>
            <person name="Chen Z.-H."/>
        </authorList>
    </citation>
    <scope>NUCLEOTIDE SEQUENCE</scope>
    <source>
        <strain evidence="1">Whitten #5841</strain>
        <tissue evidence="1">Leaf</tissue>
    </source>
</reference>
<dbReference type="InterPro" id="IPR044691">
    <property type="entry name" value="DCC1_Trx"/>
</dbReference>
<dbReference type="InterPro" id="IPR007263">
    <property type="entry name" value="DCC1-like"/>
</dbReference>
<proteinExistence type="predicted"/>
<keyword evidence="2" id="KW-1185">Reference proteome</keyword>
<dbReference type="PANTHER" id="PTHR34290">
    <property type="entry name" value="SI:CH73-390P7.2"/>
    <property type="match status" value="1"/>
</dbReference>
<dbReference type="PANTHER" id="PTHR34290:SF2">
    <property type="entry name" value="OS04G0668800 PROTEIN"/>
    <property type="match status" value="1"/>
</dbReference>
<comment type="caution">
    <text evidence="1">The sequence shown here is derived from an EMBL/GenBank/DDBJ whole genome shotgun (WGS) entry which is preliminary data.</text>
</comment>
<gene>
    <name evidence="1" type="ORF">KP509_24G080200</name>
</gene>
<dbReference type="GO" id="GO:0015035">
    <property type="term" value="F:protein-disulfide reductase activity"/>
    <property type="evidence" value="ECO:0007669"/>
    <property type="project" value="InterPro"/>
</dbReference>